<evidence type="ECO:0000256" key="2">
    <source>
        <dbReference type="ARBA" id="ARBA00004367"/>
    </source>
</evidence>
<keyword evidence="13" id="KW-1015">Disulfide bond</keyword>
<dbReference type="AlphaFoldDB" id="A0ABD2YS59"/>
<evidence type="ECO:0000256" key="7">
    <source>
        <dbReference type="ARBA" id="ARBA00022729"/>
    </source>
</evidence>
<comment type="subcellular location">
    <subcellularLocation>
        <location evidence="2">Endoplasmic reticulum membrane</location>
        <topology evidence="2">Peripheral membrane protein</topology>
        <orientation evidence="2">Lumenal side</orientation>
    </subcellularLocation>
</comment>
<dbReference type="PANTHER" id="PTHR12613">
    <property type="entry name" value="ERO1-RELATED"/>
    <property type="match status" value="1"/>
</dbReference>
<dbReference type="PANTHER" id="PTHR12613:SF0">
    <property type="entry name" value="ERO1-LIKE PROTEIN"/>
    <property type="match status" value="1"/>
</dbReference>
<keyword evidence="12" id="KW-0472">Membrane</keyword>
<dbReference type="EMBL" id="JBJUIK010000012">
    <property type="protein sequence ID" value="KAL3508899.1"/>
    <property type="molecule type" value="Genomic_DNA"/>
</dbReference>
<keyword evidence="14" id="KW-0325">Glycoprotein</keyword>
<dbReference type="GO" id="GO:0016491">
    <property type="term" value="F:oxidoreductase activity"/>
    <property type="evidence" value="ECO:0007669"/>
    <property type="project" value="UniProtKB-KW"/>
</dbReference>
<keyword evidence="9" id="KW-0274">FAD</keyword>
<sequence length="148" mass="16555">MMSAQEAYVDKARKNETPDLWHARLGHVSYHKLKIMMMKSMLKGLPRALMDCVGCEKCCLWGKLQVLGLGTALKILFSVDGHSEANQFVKSVKFVHEVSPSIEKKIQGLLSEPLAQEISPRRRVWDVIGGSWCSTYLSAAGHRGLEKT</sequence>
<keyword evidence="11" id="KW-0560">Oxidoreductase</keyword>
<organism evidence="16 17">
    <name type="scientific">Cinchona calisaya</name>
    <dbReference type="NCBI Taxonomy" id="153742"/>
    <lineage>
        <taxon>Eukaryota</taxon>
        <taxon>Viridiplantae</taxon>
        <taxon>Streptophyta</taxon>
        <taxon>Embryophyta</taxon>
        <taxon>Tracheophyta</taxon>
        <taxon>Spermatophyta</taxon>
        <taxon>Magnoliopsida</taxon>
        <taxon>eudicotyledons</taxon>
        <taxon>Gunneridae</taxon>
        <taxon>Pentapetalae</taxon>
        <taxon>asterids</taxon>
        <taxon>lamiids</taxon>
        <taxon>Gentianales</taxon>
        <taxon>Rubiaceae</taxon>
        <taxon>Cinchonoideae</taxon>
        <taxon>Cinchoneae</taxon>
        <taxon>Cinchona</taxon>
    </lineage>
</organism>
<dbReference type="Pfam" id="PF04137">
    <property type="entry name" value="ERO1"/>
    <property type="match status" value="1"/>
</dbReference>
<keyword evidence="8" id="KW-0256">Endoplasmic reticulum</keyword>
<keyword evidence="7" id="KW-0732">Signal</keyword>
<evidence type="ECO:0000256" key="5">
    <source>
        <dbReference type="ARBA" id="ARBA00022448"/>
    </source>
</evidence>
<evidence type="ECO:0000256" key="14">
    <source>
        <dbReference type="ARBA" id="ARBA00023180"/>
    </source>
</evidence>
<keyword evidence="6" id="KW-0285">Flavoprotein</keyword>
<keyword evidence="15" id="KW-0676">Redox-active center</keyword>
<comment type="subunit">
    <text evidence="4">May function both as a monomer and a homodimer.</text>
</comment>
<evidence type="ECO:0008006" key="18">
    <source>
        <dbReference type="Google" id="ProtNLM"/>
    </source>
</evidence>
<evidence type="ECO:0000313" key="16">
    <source>
        <dbReference type="EMBL" id="KAL3508899.1"/>
    </source>
</evidence>
<proteinExistence type="inferred from homology"/>
<evidence type="ECO:0000256" key="8">
    <source>
        <dbReference type="ARBA" id="ARBA00022824"/>
    </source>
</evidence>
<evidence type="ECO:0000256" key="3">
    <source>
        <dbReference type="ARBA" id="ARBA00008277"/>
    </source>
</evidence>
<keyword evidence="17" id="KW-1185">Reference proteome</keyword>
<evidence type="ECO:0000313" key="17">
    <source>
        <dbReference type="Proteomes" id="UP001630127"/>
    </source>
</evidence>
<keyword evidence="10" id="KW-0249">Electron transport</keyword>
<comment type="similarity">
    <text evidence="3">Belongs to the EROs family.</text>
</comment>
<dbReference type="SUPFAM" id="SSF110019">
    <property type="entry name" value="ERO1-like"/>
    <property type="match status" value="1"/>
</dbReference>
<accession>A0ABD2YS59</accession>
<dbReference type="InterPro" id="IPR007266">
    <property type="entry name" value="Ero1"/>
</dbReference>
<evidence type="ECO:0000256" key="4">
    <source>
        <dbReference type="ARBA" id="ARBA00011802"/>
    </source>
</evidence>
<dbReference type="InterPro" id="IPR037192">
    <property type="entry name" value="ERO1-like_sf"/>
</dbReference>
<evidence type="ECO:0000256" key="1">
    <source>
        <dbReference type="ARBA" id="ARBA00001974"/>
    </source>
</evidence>
<evidence type="ECO:0000256" key="15">
    <source>
        <dbReference type="ARBA" id="ARBA00023284"/>
    </source>
</evidence>
<evidence type="ECO:0000256" key="13">
    <source>
        <dbReference type="ARBA" id="ARBA00023157"/>
    </source>
</evidence>
<evidence type="ECO:0000256" key="9">
    <source>
        <dbReference type="ARBA" id="ARBA00022827"/>
    </source>
</evidence>
<dbReference type="GO" id="GO:0005789">
    <property type="term" value="C:endoplasmic reticulum membrane"/>
    <property type="evidence" value="ECO:0007669"/>
    <property type="project" value="UniProtKB-SubCell"/>
</dbReference>
<reference evidence="16 17" key="1">
    <citation type="submission" date="2024-11" db="EMBL/GenBank/DDBJ databases">
        <title>A near-complete genome assembly of Cinchona calisaya.</title>
        <authorList>
            <person name="Lian D.C."/>
            <person name="Zhao X.W."/>
            <person name="Wei L."/>
        </authorList>
    </citation>
    <scope>NUCLEOTIDE SEQUENCE [LARGE SCALE GENOMIC DNA]</scope>
    <source>
        <tissue evidence="16">Nenye</tissue>
    </source>
</reference>
<evidence type="ECO:0000256" key="6">
    <source>
        <dbReference type="ARBA" id="ARBA00022630"/>
    </source>
</evidence>
<keyword evidence="5" id="KW-0813">Transport</keyword>
<comment type="cofactor">
    <cofactor evidence="1">
        <name>FAD</name>
        <dbReference type="ChEBI" id="CHEBI:57692"/>
    </cofactor>
</comment>
<evidence type="ECO:0000256" key="10">
    <source>
        <dbReference type="ARBA" id="ARBA00022982"/>
    </source>
</evidence>
<comment type="caution">
    <text evidence="16">The sequence shown here is derived from an EMBL/GenBank/DDBJ whole genome shotgun (WGS) entry which is preliminary data.</text>
</comment>
<dbReference type="Proteomes" id="UP001630127">
    <property type="component" value="Unassembled WGS sequence"/>
</dbReference>
<name>A0ABD2YS59_9GENT</name>
<protein>
    <recommendedName>
        <fullName evidence="18">GAG-pre-integrase domain-containing protein</fullName>
    </recommendedName>
</protein>
<gene>
    <name evidence="16" type="ORF">ACH5RR_028300</name>
</gene>
<evidence type="ECO:0000256" key="12">
    <source>
        <dbReference type="ARBA" id="ARBA00023136"/>
    </source>
</evidence>
<evidence type="ECO:0000256" key="11">
    <source>
        <dbReference type="ARBA" id="ARBA00023002"/>
    </source>
</evidence>